<gene>
    <name evidence="1" type="ORF">CALMAC_LOCUS10242</name>
</gene>
<dbReference type="Proteomes" id="UP000410492">
    <property type="component" value="Unassembled WGS sequence"/>
</dbReference>
<reference evidence="1 2" key="1">
    <citation type="submission" date="2019-01" db="EMBL/GenBank/DDBJ databases">
        <authorList>
            <person name="Sayadi A."/>
        </authorList>
    </citation>
    <scope>NUCLEOTIDE SEQUENCE [LARGE SCALE GENOMIC DNA]</scope>
</reference>
<protein>
    <submittedName>
        <fullName evidence="1">Uncharacterized protein</fullName>
    </submittedName>
</protein>
<name>A0A653CPG7_CALMS</name>
<evidence type="ECO:0000313" key="2">
    <source>
        <dbReference type="Proteomes" id="UP000410492"/>
    </source>
</evidence>
<evidence type="ECO:0000313" key="1">
    <source>
        <dbReference type="EMBL" id="VEN48982.1"/>
    </source>
</evidence>
<organism evidence="1 2">
    <name type="scientific">Callosobruchus maculatus</name>
    <name type="common">Southern cowpea weevil</name>
    <name type="synonym">Pulse bruchid</name>
    <dbReference type="NCBI Taxonomy" id="64391"/>
    <lineage>
        <taxon>Eukaryota</taxon>
        <taxon>Metazoa</taxon>
        <taxon>Ecdysozoa</taxon>
        <taxon>Arthropoda</taxon>
        <taxon>Hexapoda</taxon>
        <taxon>Insecta</taxon>
        <taxon>Pterygota</taxon>
        <taxon>Neoptera</taxon>
        <taxon>Endopterygota</taxon>
        <taxon>Coleoptera</taxon>
        <taxon>Polyphaga</taxon>
        <taxon>Cucujiformia</taxon>
        <taxon>Chrysomeloidea</taxon>
        <taxon>Chrysomelidae</taxon>
        <taxon>Bruchinae</taxon>
        <taxon>Bruchini</taxon>
        <taxon>Callosobruchus</taxon>
    </lineage>
</organism>
<sequence>TFPFFISGF</sequence>
<dbReference type="EMBL" id="CAACVG010008212">
    <property type="protein sequence ID" value="VEN48982.1"/>
    <property type="molecule type" value="Genomic_DNA"/>
</dbReference>
<accession>A0A653CPG7</accession>
<proteinExistence type="predicted"/>
<feature type="non-terminal residue" evidence="1">
    <location>
        <position position="1"/>
    </location>
</feature>
<keyword evidence="2" id="KW-1185">Reference proteome</keyword>